<keyword evidence="8 9" id="KW-0961">Cell wall biogenesis/degradation</keyword>
<feature type="active site" description="Proton donor/acceptor" evidence="9">
    <location>
        <position position="169"/>
    </location>
</feature>
<feature type="chain" id="PRO_5046448831" evidence="10">
    <location>
        <begin position="28"/>
        <end position="209"/>
    </location>
</feature>
<organism evidence="12 13">
    <name type="scientific">Methylocapsa polymorpha</name>
    <dbReference type="NCBI Taxonomy" id="3080828"/>
    <lineage>
        <taxon>Bacteria</taxon>
        <taxon>Pseudomonadati</taxon>
        <taxon>Pseudomonadota</taxon>
        <taxon>Alphaproteobacteria</taxon>
        <taxon>Hyphomicrobiales</taxon>
        <taxon>Beijerinckiaceae</taxon>
        <taxon>Methylocapsa</taxon>
    </lineage>
</organism>
<dbReference type="PROSITE" id="PS52029">
    <property type="entry name" value="LD_TPASE"/>
    <property type="match status" value="1"/>
</dbReference>
<dbReference type="Pfam" id="PF03734">
    <property type="entry name" value="YkuD"/>
    <property type="match status" value="1"/>
</dbReference>
<dbReference type="InterPro" id="IPR005490">
    <property type="entry name" value="LD_TPept_cat_dom"/>
</dbReference>
<keyword evidence="12" id="KW-0012">Acyltransferase</keyword>
<dbReference type="Proteomes" id="UP001626536">
    <property type="component" value="Chromosome"/>
</dbReference>
<keyword evidence="7 9" id="KW-0573">Peptidoglycan synthesis</keyword>
<dbReference type="Gene3D" id="2.40.440.10">
    <property type="entry name" value="L,D-transpeptidase catalytic domain-like"/>
    <property type="match status" value="1"/>
</dbReference>
<evidence type="ECO:0000256" key="5">
    <source>
        <dbReference type="ARBA" id="ARBA00022801"/>
    </source>
</evidence>
<evidence type="ECO:0000313" key="13">
    <source>
        <dbReference type="Proteomes" id="UP001626536"/>
    </source>
</evidence>
<keyword evidence="6 9" id="KW-0133">Cell shape</keyword>
<evidence type="ECO:0000256" key="8">
    <source>
        <dbReference type="ARBA" id="ARBA00023316"/>
    </source>
</evidence>
<evidence type="ECO:0000256" key="2">
    <source>
        <dbReference type="ARBA" id="ARBA00005992"/>
    </source>
</evidence>
<feature type="domain" description="L,D-TPase catalytic" evidence="11">
    <location>
        <begin position="76"/>
        <end position="209"/>
    </location>
</feature>
<dbReference type="PANTHER" id="PTHR30582">
    <property type="entry name" value="L,D-TRANSPEPTIDASE"/>
    <property type="match status" value="1"/>
</dbReference>
<name>A0ABZ0HVW6_9HYPH</name>
<feature type="signal peptide" evidence="10">
    <location>
        <begin position="1"/>
        <end position="27"/>
    </location>
</feature>
<keyword evidence="4 12" id="KW-0808">Transferase</keyword>
<evidence type="ECO:0000256" key="3">
    <source>
        <dbReference type="ARBA" id="ARBA00022676"/>
    </source>
</evidence>
<dbReference type="PANTHER" id="PTHR30582:SF24">
    <property type="entry name" value="L,D-TRANSPEPTIDASE ERFK_SRFK-RELATED"/>
    <property type="match status" value="1"/>
</dbReference>
<dbReference type="InterPro" id="IPR038063">
    <property type="entry name" value="Transpep_catalytic_dom"/>
</dbReference>
<evidence type="ECO:0000313" key="12">
    <source>
        <dbReference type="EMBL" id="WOJ90698.1"/>
    </source>
</evidence>
<evidence type="ECO:0000256" key="6">
    <source>
        <dbReference type="ARBA" id="ARBA00022960"/>
    </source>
</evidence>
<keyword evidence="13" id="KW-1185">Reference proteome</keyword>
<keyword evidence="10" id="KW-0732">Signal</keyword>
<evidence type="ECO:0000256" key="4">
    <source>
        <dbReference type="ARBA" id="ARBA00022679"/>
    </source>
</evidence>
<evidence type="ECO:0000256" key="10">
    <source>
        <dbReference type="SAM" id="SignalP"/>
    </source>
</evidence>
<protein>
    <submittedName>
        <fullName evidence="12">L,D-transpeptidase</fullName>
        <ecNumber evidence="12">2.3.2.-</ecNumber>
    </submittedName>
</protein>
<dbReference type="InterPro" id="IPR050979">
    <property type="entry name" value="LD-transpeptidase"/>
</dbReference>
<comment type="pathway">
    <text evidence="1 9">Cell wall biogenesis; peptidoglycan biosynthesis.</text>
</comment>
<dbReference type="CDD" id="cd16913">
    <property type="entry name" value="YkuD_like"/>
    <property type="match status" value="1"/>
</dbReference>
<comment type="similarity">
    <text evidence="2">Belongs to the YkuD family.</text>
</comment>
<evidence type="ECO:0000256" key="7">
    <source>
        <dbReference type="ARBA" id="ARBA00022984"/>
    </source>
</evidence>
<sequence length="209" mass="22753">MFQIRFSRSNVLAAAAAASLLATSAQAFDGGAFSSLFGGQPQQPSHIQRANLPTELNRESLSTRAIVNDPTGERVGSITIDTKNRYLYLSMEGGRAMRYDVGVGRDGFAWQGRAYIGRRAEWPTWTPPAAMLKRRPDLPRVMTGGIANPLGARAMYLYNGHGDTMFRIHGTNEPDTIGQAVSSGCIRLLNADVIDLYQRVKIGAPVIVL</sequence>
<dbReference type="EC" id="2.3.2.-" evidence="12"/>
<feature type="active site" description="Nucleophile" evidence="9">
    <location>
        <position position="185"/>
    </location>
</feature>
<keyword evidence="5" id="KW-0378">Hydrolase</keyword>
<dbReference type="EMBL" id="CP136862">
    <property type="protein sequence ID" value="WOJ90698.1"/>
    <property type="molecule type" value="Genomic_DNA"/>
</dbReference>
<evidence type="ECO:0000259" key="11">
    <source>
        <dbReference type="PROSITE" id="PS52029"/>
    </source>
</evidence>
<dbReference type="SUPFAM" id="SSF141523">
    <property type="entry name" value="L,D-transpeptidase catalytic domain-like"/>
    <property type="match status" value="1"/>
</dbReference>
<proteinExistence type="inferred from homology"/>
<reference evidence="12 13" key="1">
    <citation type="submission" date="2023-10" db="EMBL/GenBank/DDBJ databases">
        <title>Novel methanotroph of the genus Methylocapsa from a subarctic wetland.</title>
        <authorList>
            <person name="Belova S.E."/>
            <person name="Oshkin I.Y."/>
            <person name="Miroshnikov K."/>
            <person name="Dedysh S.N."/>
        </authorList>
    </citation>
    <scope>NUCLEOTIDE SEQUENCE [LARGE SCALE GENOMIC DNA]</scope>
    <source>
        <strain evidence="12 13">RX1</strain>
    </source>
</reference>
<dbReference type="RefSeq" id="WP_407340283.1">
    <property type="nucleotide sequence ID" value="NZ_CP136862.1"/>
</dbReference>
<dbReference type="GO" id="GO:0016746">
    <property type="term" value="F:acyltransferase activity"/>
    <property type="evidence" value="ECO:0007669"/>
    <property type="project" value="UniProtKB-KW"/>
</dbReference>
<accession>A0ABZ0HVW6</accession>
<gene>
    <name evidence="12" type="ORF">RZS28_05245</name>
</gene>
<evidence type="ECO:0000256" key="9">
    <source>
        <dbReference type="PROSITE-ProRule" id="PRU01373"/>
    </source>
</evidence>
<keyword evidence="3" id="KW-0328">Glycosyltransferase</keyword>
<evidence type="ECO:0000256" key="1">
    <source>
        <dbReference type="ARBA" id="ARBA00004752"/>
    </source>
</evidence>